<keyword evidence="1" id="KW-0812">Transmembrane</keyword>
<feature type="transmembrane region" description="Helical" evidence="1">
    <location>
        <begin position="7"/>
        <end position="27"/>
    </location>
</feature>
<evidence type="ECO:0000313" key="3">
    <source>
        <dbReference type="Proteomes" id="UP000665043"/>
    </source>
</evidence>
<dbReference type="Proteomes" id="UP000665043">
    <property type="component" value="Chromosome"/>
</dbReference>
<organism evidence="2 3">
    <name type="scientific">Sediminibacillus dalangtanensis</name>
    <dbReference type="NCBI Taxonomy" id="2729421"/>
    <lineage>
        <taxon>Bacteria</taxon>
        <taxon>Bacillati</taxon>
        <taxon>Bacillota</taxon>
        <taxon>Bacilli</taxon>
        <taxon>Bacillales</taxon>
        <taxon>Bacillaceae</taxon>
        <taxon>Sediminibacillus</taxon>
    </lineage>
</organism>
<evidence type="ECO:0000256" key="1">
    <source>
        <dbReference type="SAM" id="Phobius"/>
    </source>
</evidence>
<name>A0ABX7VRK1_9BACI</name>
<keyword evidence="3" id="KW-1185">Reference proteome</keyword>
<gene>
    <name evidence="2" type="ORF">ERJ70_02160</name>
</gene>
<proteinExistence type="predicted"/>
<protein>
    <submittedName>
        <fullName evidence="2">Uncharacterized protein</fullName>
    </submittedName>
</protein>
<evidence type="ECO:0000313" key="2">
    <source>
        <dbReference type="EMBL" id="QTM98220.1"/>
    </source>
</evidence>
<reference evidence="2 3" key="1">
    <citation type="submission" date="2019-12" db="EMBL/GenBank/DDBJ databases">
        <title>The whole genome sequencing of a strain isolated from a Mars analog, Dalangtan Playa.</title>
        <authorList>
            <person name="Huang T."/>
        </authorList>
    </citation>
    <scope>NUCLEOTIDE SEQUENCE [LARGE SCALE GENOMIC DNA]</scope>
    <source>
        <strain evidence="2 3">DP4-553-S</strain>
    </source>
</reference>
<keyword evidence="1" id="KW-0472">Membrane</keyword>
<sequence length="193" mass="22754">MTNITKRIIAGAVGFIILFILTMTWLYPYSIFSLHKSYAYTPDPVMVDGYLEDVEEFNDIFEKDLEKLESETPLDMTVERAQYILPLFEQEWLVSKNTHKMKEEDLETMLFEVRNTRETLLSLVEQGDYSKEQRGYLVLSIESLLSLEESIVDFQNSSFSSRKTLKIQFHNLHVGFMNNFMMFSTFYERSTEI</sequence>
<dbReference type="RefSeq" id="WP_209366836.1">
    <property type="nucleotide sequence ID" value="NZ_CP046956.1"/>
</dbReference>
<keyword evidence="1" id="KW-1133">Transmembrane helix</keyword>
<accession>A0ABX7VRK1</accession>
<dbReference type="EMBL" id="CP046956">
    <property type="protein sequence ID" value="QTM98220.1"/>
    <property type="molecule type" value="Genomic_DNA"/>
</dbReference>